<dbReference type="PANTHER" id="PTHR13691:SF5">
    <property type="entry name" value="LARGE RIBOSOMAL SUBUNIT PROTEIN UL2M"/>
    <property type="match status" value="1"/>
</dbReference>
<dbReference type="GO" id="GO:0002181">
    <property type="term" value="P:cytoplasmic translation"/>
    <property type="evidence" value="ECO:0007669"/>
    <property type="project" value="TreeGrafter"/>
</dbReference>
<evidence type="ECO:0000256" key="1">
    <source>
        <dbReference type="ARBA" id="ARBA00005636"/>
    </source>
</evidence>
<dbReference type="FunFam" id="2.30.30.30:FF:000001">
    <property type="entry name" value="50S ribosomal protein L2"/>
    <property type="match status" value="1"/>
</dbReference>
<dbReference type="FunFam" id="2.40.50.140:FF:000003">
    <property type="entry name" value="50S ribosomal protein L2"/>
    <property type="match status" value="1"/>
</dbReference>
<evidence type="ECO:0000313" key="9">
    <source>
        <dbReference type="EMBL" id="OGY53042.1"/>
    </source>
</evidence>
<dbReference type="Gene3D" id="2.40.50.140">
    <property type="entry name" value="Nucleic acid-binding proteins"/>
    <property type="match status" value="1"/>
</dbReference>
<comment type="function">
    <text evidence="5">One of the primary rRNA binding proteins. Required for association of the 30S and 50S subunits to form the 70S ribosome, for tRNA binding and peptide bond formation. It has been suggested to have peptidyltransferase activity; this is somewhat controversial. Makes several contacts with the 16S rRNA in the 70S ribosome.</text>
</comment>
<dbReference type="InterPro" id="IPR002171">
    <property type="entry name" value="Ribosomal_uL2"/>
</dbReference>
<dbReference type="InterPro" id="IPR005880">
    <property type="entry name" value="Ribosomal_uL2_bac/org-type"/>
</dbReference>
<evidence type="ECO:0000256" key="6">
    <source>
        <dbReference type="SAM" id="MobiDB-lite"/>
    </source>
</evidence>
<evidence type="ECO:0000256" key="2">
    <source>
        <dbReference type="ARBA" id="ARBA00022980"/>
    </source>
</evidence>
<dbReference type="FunFam" id="4.10.950.10:FF:000001">
    <property type="entry name" value="50S ribosomal protein L2"/>
    <property type="match status" value="1"/>
</dbReference>
<dbReference type="Gene3D" id="2.30.30.30">
    <property type="match status" value="1"/>
</dbReference>
<dbReference type="Proteomes" id="UP000177376">
    <property type="component" value="Unassembled WGS sequence"/>
</dbReference>
<dbReference type="SMART" id="SM01382">
    <property type="entry name" value="Ribosomal_L2_C"/>
    <property type="match status" value="1"/>
</dbReference>
<evidence type="ECO:0000259" key="7">
    <source>
        <dbReference type="SMART" id="SM01382"/>
    </source>
</evidence>
<comment type="similarity">
    <text evidence="1 5">Belongs to the universal ribosomal protein uL2 family.</text>
</comment>
<feature type="region of interest" description="Disordered" evidence="6">
    <location>
        <begin position="222"/>
        <end position="257"/>
    </location>
</feature>
<evidence type="ECO:0000256" key="3">
    <source>
        <dbReference type="ARBA" id="ARBA00023274"/>
    </source>
</evidence>
<dbReference type="AlphaFoldDB" id="A0A1G1YL32"/>
<dbReference type="PIRSF" id="PIRSF002158">
    <property type="entry name" value="Ribosomal_L2"/>
    <property type="match status" value="1"/>
</dbReference>
<sequence>MAIKIYKPTTPARRHTSVLASDDITASQPQKRLVISGQKMAGRNNQGKITVRHQGGGQRKKIRIIDYKRDKFDIPAKVASIEYDPGRNARIALLNYTDGEKRYIVAPIELKVGEKLMSSKKLIEFKAGNAMPLLVVPPGMFVYNVEMMPGKGGQLARSAGNAIYLMGLDGGHAQLKMPSGEIRLVSDKCLATIGSVSNQDYKNIRWGRAGRMRHKGIRPTVRGKAMNPVDHPHGGGEGNNPIGLKNPKTPWGKPALGVKTRRNNRISDQMIIARRHTKKRHK</sequence>
<gene>
    <name evidence="5" type="primary">rplB</name>
    <name evidence="9" type="ORF">A3A02_02965</name>
</gene>
<keyword evidence="2 5" id="KW-0689">Ribosomal protein</keyword>
<name>A0A1G1YL32_9BACT</name>
<dbReference type="Pfam" id="PF03947">
    <property type="entry name" value="Ribosomal_L2_C"/>
    <property type="match status" value="1"/>
</dbReference>
<dbReference type="Pfam" id="PF00181">
    <property type="entry name" value="Ribosomal_L2_N"/>
    <property type="match status" value="1"/>
</dbReference>
<feature type="domain" description="Large ribosomal subunit protein uL2 RNA-binding" evidence="8">
    <location>
        <begin position="42"/>
        <end position="118"/>
    </location>
</feature>
<dbReference type="InterPro" id="IPR008991">
    <property type="entry name" value="Translation_prot_SH3-like_sf"/>
</dbReference>
<keyword evidence="5" id="KW-0694">RNA-binding</keyword>
<dbReference type="NCBIfam" id="TIGR01171">
    <property type="entry name" value="rplB_bact"/>
    <property type="match status" value="1"/>
</dbReference>
<proteinExistence type="inferred from homology"/>
<reference evidence="9 10" key="1">
    <citation type="journal article" date="2016" name="Nat. Commun.">
        <title>Thousands of microbial genomes shed light on interconnected biogeochemical processes in an aquifer system.</title>
        <authorList>
            <person name="Anantharaman K."/>
            <person name="Brown C.T."/>
            <person name="Hug L.A."/>
            <person name="Sharon I."/>
            <person name="Castelle C.J."/>
            <person name="Probst A.J."/>
            <person name="Thomas B.C."/>
            <person name="Singh A."/>
            <person name="Wilkins M.J."/>
            <person name="Karaoz U."/>
            <person name="Brodie E.L."/>
            <person name="Williams K.H."/>
            <person name="Hubbard S.S."/>
            <person name="Banfield J.F."/>
        </authorList>
    </citation>
    <scope>NUCLEOTIDE SEQUENCE [LARGE SCALE GENOMIC DNA]</scope>
</reference>
<dbReference type="InterPro" id="IPR022666">
    <property type="entry name" value="Ribosomal_uL2_RNA-bd_dom"/>
</dbReference>
<dbReference type="InterPro" id="IPR014726">
    <property type="entry name" value="Ribosomal_uL2_dom3"/>
</dbReference>
<dbReference type="SUPFAM" id="SSF50104">
    <property type="entry name" value="Translation proteins SH3-like domain"/>
    <property type="match status" value="1"/>
</dbReference>
<evidence type="ECO:0000313" key="10">
    <source>
        <dbReference type="Proteomes" id="UP000177376"/>
    </source>
</evidence>
<dbReference type="SMART" id="SM01383">
    <property type="entry name" value="Ribosomal_L2"/>
    <property type="match status" value="1"/>
</dbReference>
<organism evidence="9 10">
    <name type="scientific">Candidatus Buchananbacteria bacterium RIFCSPLOWO2_01_FULL_39_33</name>
    <dbReference type="NCBI Taxonomy" id="1797543"/>
    <lineage>
        <taxon>Bacteria</taxon>
        <taxon>Candidatus Buchananiibacteriota</taxon>
    </lineage>
</organism>
<comment type="subunit">
    <text evidence="5">Part of the 50S ribosomal subunit. Forms a bridge to the 30S subunit in the 70S ribosome.</text>
</comment>
<dbReference type="HAMAP" id="MF_01320_B">
    <property type="entry name" value="Ribosomal_uL2_B"/>
    <property type="match status" value="1"/>
</dbReference>
<dbReference type="InterPro" id="IPR012340">
    <property type="entry name" value="NA-bd_OB-fold"/>
</dbReference>
<dbReference type="GO" id="GO:0016740">
    <property type="term" value="F:transferase activity"/>
    <property type="evidence" value="ECO:0007669"/>
    <property type="project" value="InterPro"/>
</dbReference>
<evidence type="ECO:0000256" key="4">
    <source>
        <dbReference type="ARBA" id="ARBA00035242"/>
    </source>
</evidence>
<evidence type="ECO:0000259" key="8">
    <source>
        <dbReference type="SMART" id="SM01383"/>
    </source>
</evidence>
<dbReference type="SUPFAM" id="SSF50249">
    <property type="entry name" value="Nucleic acid-binding proteins"/>
    <property type="match status" value="1"/>
</dbReference>
<dbReference type="GO" id="GO:0019843">
    <property type="term" value="F:rRNA binding"/>
    <property type="evidence" value="ECO:0007669"/>
    <property type="project" value="UniProtKB-UniRule"/>
</dbReference>
<dbReference type="GO" id="GO:0015934">
    <property type="term" value="C:large ribosomal subunit"/>
    <property type="evidence" value="ECO:0007669"/>
    <property type="project" value="InterPro"/>
</dbReference>
<keyword evidence="5" id="KW-0699">rRNA-binding</keyword>
<evidence type="ECO:0000256" key="5">
    <source>
        <dbReference type="HAMAP-Rule" id="MF_01320"/>
    </source>
</evidence>
<dbReference type="InterPro" id="IPR022669">
    <property type="entry name" value="Ribosomal_uL2_C"/>
</dbReference>
<dbReference type="EMBL" id="MHIM01000006">
    <property type="protein sequence ID" value="OGY53042.1"/>
    <property type="molecule type" value="Genomic_DNA"/>
</dbReference>
<accession>A0A1G1YL32</accession>
<keyword evidence="3 5" id="KW-0687">Ribonucleoprotein</keyword>
<dbReference type="GO" id="GO:0003735">
    <property type="term" value="F:structural constituent of ribosome"/>
    <property type="evidence" value="ECO:0007669"/>
    <property type="project" value="InterPro"/>
</dbReference>
<protein>
    <recommendedName>
        <fullName evidence="4 5">Large ribosomal subunit protein uL2</fullName>
    </recommendedName>
</protein>
<feature type="domain" description="Large ribosomal subunit protein uL2 C-terminal" evidence="7">
    <location>
        <begin position="125"/>
        <end position="254"/>
    </location>
</feature>
<dbReference type="Gene3D" id="4.10.950.10">
    <property type="entry name" value="Ribosomal protein L2, domain 3"/>
    <property type="match status" value="1"/>
</dbReference>
<dbReference type="PANTHER" id="PTHR13691">
    <property type="entry name" value="RIBOSOMAL PROTEIN L2"/>
    <property type="match status" value="1"/>
</dbReference>
<dbReference type="InterPro" id="IPR014722">
    <property type="entry name" value="Rib_uL2_dom2"/>
</dbReference>
<comment type="caution">
    <text evidence="9">The sequence shown here is derived from an EMBL/GenBank/DDBJ whole genome shotgun (WGS) entry which is preliminary data.</text>
</comment>